<dbReference type="OrthoDB" id="10345232at2759"/>
<keyword evidence="2" id="KW-1185">Reference proteome</keyword>
<gene>
    <name evidence="1" type="ORF">RFULGI_LOCUS12621</name>
</gene>
<dbReference type="EMBL" id="CAJVPZ010030818">
    <property type="protein sequence ID" value="CAG8737756.1"/>
    <property type="molecule type" value="Genomic_DNA"/>
</dbReference>
<reference evidence="1" key="1">
    <citation type="submission" date="2021-06" db="EMBL/GenBank/DDBJ databases">
        <authorList>
            <person name="Kallberg Y."/>
            <person name="Tangrot J."/>
            <person name="Rosling A."/>
        </authorList>
    </citation>
    <scope>NUCLEOTIDE SEQUENCE</scope>
    <source>
        <strain evidence="1">IN212</strain>
    </source>
</reference>
<comment type="caution">
    <text evidence="1">The sequence shown here is derived from an EMBL/GenBank/DDBJ whole genome shotgun (WGS) entry which is preliminary data.</text>
</comment>
<dbReference type="AlphaFoldDB" id="A0A9N9IHV8"/>
<evidence type="ECO:0000313" key="1">
    <source>
        <dbReference type="EMBL" id="CAG8737756.1"/>
    </source>
</evidence>
<organism evidence="1 2">
    <name type="scientific">Racocetra fulgida</name>
    <dbReference type="NCBI Taxonomy" id="60492"/>
    <lineage>
        <taxon>Eukaryota</taxon>
        <taxon>Fungi</taxon>
        <taxon>Fungi incertae sedis</taxon>
        <taxon>Mucoromycota</taxon>
        <taxon>Glomeromycotina</taxon>
        <taxon>Glomeromycetes</taxon>
        <taxon>Diversisporales</taxon>
        <taxon>Gigasporaceae</taxon>
        <taxon>Racocetra</taxon>
    </lineage>
</organism>
<sequence>LGCIDSKIAAFVLKNKHIIEKYYYDHPLFCHVVDMTLFGDKDKDILSSCLKQIFSSELLSLLMKLPKICNLSTEQKKDVDSAIEIIQDGRSYDQSEYDYDSYKCKSSSHQNDLITQRKPDVWATTNINGNLYELMYGEVSGMPFDPDSIHIEEDRRKLFRLGVRGKRKFQVMFLDHPGKLYRATSFTPVDIPVQSSQKHKFKAFAIKVCEVYQVLKNIGNEVRYIMDEIDKNEINNAIITPINGSPLNSPTISKTPPKK</sequence>
<feature type="non-terminal residue" evidence="1">
    <location>
        <position position="1"/>
    </location>
</feature>
<accession>A0A9N9IHV8</accession>
<dbReference type="Proteomes" id="UP000789396">
    <property type="component" value="Unassembled WGS sequence"/>
</dbReference>
<name>A0A9N9IHV8_9GLOM</name>
<evidence type="ECO:0000313" key="2">
    <source>
        <dbReference type="Proteomes" id="UP000789396"/>
    </source>
</evidence>
<proteinExistence type="predicted"/>
<protein>
    <submittedName>
        <fullName evidence="1">1079_t:CDS:1</fullName>
    </submittedName>
</protein>